<dbReference type="Proteomes" id="UP000014760">
    <property type="component" value="Unassembled WGS sequence"/>
</dbReference>
<sequence>MAVDMTNVPPWKQAILERKKKQDDDDRVKKTEELSRFSQMPSWKRDILLKKQQKQTVNGKVYLDNNVDQCNNVNEDRTPLGAVTINVSHSEGMPEKKLSPLCPTAEFDYAVLSKEDEDQEHLLPIQQNFWLKSDPKKAGYTQVAAQQSTKINHNHVQESNSDNNSSGNTSLNSSAEFESAVTVSRSTTKSGEDDDVFTNGEEVAYGRGFVNKLLKKFKHLSSPDDRNTLPRKSPSPFSKRNYSADTLLESPSKSDNRSSWAGNGGYATLDRCERLHSSPGFASSKERARSMDNLLSPSDESVSLRVQLDQDAELSSSVSVDNLKNTELTERPQSPTSKDNEVEELPKANIVSFTRNVFENISQAVPESSSPRSKEPSSDSVVKGSSLVVTPSESTRVMVNGRVSLVNGGSERVNSPRSTPDEKPTGQSMYFSSSKKAPVKKSSSDSNIAPKADINANRAVESVSQKNGGVHIRTSIPSEPLVRSSNKLSEPILNQNNNTVFSSKDKTDSSSEVASSWNSNNKRRAPVNPEKTQTQSDVKKPLNVTSVQVNAHLSSEDSPPPVAPPRTNSRSEKSVEPAAPIKEAKKQDAQRPNLNLNELQPKKNVVERKENNFHKPRQSNTVSRENKKNRKVDPSAGPGSLLIRPASNLVIGSAKTEYLQLTKYNDIKTGEFAPAKKRPGYYDTYSDDEDDYEEVPVTNIDDYLGNGDIPVTNIDDFDTEGGYIPREGDASHHRTTKVSKKWDFIGAGVRVGKSSLSKKTGQKVQKLSITFSDGAHATFEYPSEQSLLEAMPAQPGDFDHPETLRNMAPSSPDIEDMPDMDEPTASLMSTPGLGSGSLSSYKTKTSMEYEWGSQQEQPPPSPVPKPERTTSPETITPSDEDATWSGTNSSDMLF</sequence>
<dbReference type="EMBL" id="KB293237">
    <property type="protein sequence ID" value="ELU16258.1"/>
    <property type="molecule type" value="Genomic_DNA"/>
</dbReference>
<feature type="compositionally biased region" description="Polar residues" evidence="1">
    <location>
        <begin position="315"/>
        <end position="337"/>
    </location>
</feature>
<evidence type="ECO:0000256" key="1">
    <source>
        <dbReference type="SAM" id="MobiDB-lite"/>
    </source>
</evidence>
<dbReference type="PANTHER" id="PTHR21685">
    <property type="entry name" value="TON-B BOX DOMAIN"/>
    <property type="match status" value="1"/>
</dbReference>
<reference evidence="3" key="3">
    <citation type="submission" date="2015-06" db="UniProtKB">
        <authorList>
            <consortium name="EnsemblMetazoa"/>
        </authorList>
    </citation>
    <scope>IDENTIFICATION</scope>
</reference>
<reference evidence="2 4" key="2">
    <citation type="journal article" date="2013" name="Nature">
        <title>Insights into bilaterian evolution from three spiralian genomes.</title>
        <authorList>
            <person name="Simakov O."/>
            <person name="Marletaz F."/>
            <person name="Cho S.J."/>
            <person name="Edsinger-Gonzales E."/>
            <person name="Havlak P."/>
            <person name="Hellsten U."/>
            <person name="Kuo D.H."/>
            <person name="Larsson T."/>
            <person name="Lv J."/>
            <person name="Arendt D."/>
            <person name="Savage R."/>
            <person name="Osoegawa K."/>
            <person name="de Jong P."/>
            <person name="Grimwood J."/>
            <person name="Chapman J.A."/>
            <person name="Shapiro H."/>
            <person name="Aerts A."/>
            <person name="Otillar R.P."/>
            <person name="Terry A.Y."/>
            <person name="Boore J.L."/>
            <person name="Grigoriev I.V."/>
            <person name="Lindberg D.R."/>
            <person name="Seaver E.C."/>
            <person name="Weisblat D.A."/>
            <person name="Putnam N.H."/>
            <person name="Rokhsar D.S."/>
        </authorList>
    </citation>
    <scope>NUCLEOTIDE SEQUENCE</scope>
    <source>
        <strain evidence="2 4">I ESC-2004</strain>
    </source>
</reference>
<feature type="compositionally biased region" description="Low complexity" evidence="1">
    <location>
        <begin position="510"/>
        <end position="520"/>
    </location>
</feature>
<feature type="compositionally biased region" description="Polar residues" evidence="1">
    <location>
        <begin position="483"/>
        <end position="502"/>
    </location>
</feature>
<feature type="region of interest" description="Disordered" evidence="1">
    <location>
        <begin position="363"/>
        <end position="643"/>
    </location>
</feature>
<feature type="region of interest" description="Disordered" evidence="1">
    <location>
        <begin position="155"/>
        <end position="197"/>
    </location>
</feature>
<reference evidence="4" key="1">
    <citation type="submission" date="2012-12" db="EMBL/GenBank/DDBJ databases">
        <authorList>
            <person name="Hellsten U."/>
            <person name="Grimwood J."/>
            <person name="Chapman J.A."/>
            <person name="Shapiro H."/>
            <person name="Aerts A."/>
            <person name="Otillar R.P."/>
            <person name="Terry A.Y."/>
            <person name="Boore J.L."/>
            <person name="Simakov O."/>
            <person name="Marletaz F."/>
            <person name="Cho S.-J."/>
            <person name="Edsinger-Gonzales E."/>
            <person name="Havlak P."/>
            <person name="Kuo D.-H."/>
            <person name="Larsson T."/>
            <person name="Lv J."/>
            <person name="Arendt D."/>
            <person name="Savage R."/>
            <person name="Osoegawa K."/>
            <person name="de Jong P."/>
            <person name="Lindberg D.R."/>
            <person name="Seaver E.C."/>
            <person name="Weisblat D.A."/>
            <person name="Putnam N.H."/>
            <person name="Grigoriev I.V."/>
            <person name="Rokhsar D.S."/>
        </authorList>
    </citation>
    <scope>NUCLEOTIDE SEQUENCE</scope>
    <source>
        <strain evidence="4">I ESC-2004</strain>
    </source>
</reference>
<dbReference type="HOGENOM" id="CLU_323449_0_0_1"/>
<feature type="region of interest" description="Disordered" evidence="1">
    <location>
        <begin position="220"/>
        <end position="262"/>
    </location>
</feature>
<dbReference type="OrthoDB" id="6327387at2759"/>
<dbReference type="InterPro" id="IPR026671">
    <property type="entry name" value="PPP1R18/Tprn"/>
</dbReference>
<protein>
    <submittedName>
        <fullName evidence="2 3">Uncharacterized protein</fullName>
    </submittedName>
</protein>
<feature type="region of interest" description="Disordered" evidence="1">
    <location>
        <begin position="315"/>
        <end position="345"/>
    </location>
</feature>
<evidence type="ECO:0000313" key="2">
    <source>
        <dbReference type="EMBL" id="ELU16258.1"/>
    </source>
</evidence>
<organism evidence="2">
    <name type="scientific">Capitella teleta</name>
    <name type="common">Polychaete worm</name>
    <dbReference type="NCBI Taxonomy" id="283909"/>
    <lineage>
        <taxon>Eukaryota</taxon>
        <taxon>Metazoa</taxon>
        <taxon>Spiralia</taxon>
        <taxon>Lophotrochozoa</taxon>
        <taxon>Annelida</taxon>
        <taxon>Polychaeta</taxon>
        <taxon>Sedentaria</taxon>
        <taxon>Scolecida</taxon>
        <taxon>Capitellidae</taxon>
        <taxon>Capitella</taxon>
    </lineage>
</organism>
<feature type="compositionally biased region" description="Acidic residues" evidence="1">
    <location>
        <begin position="813"/>
        <end position="822"/>
    </location>
</feature>
<keyword evidence="4" id="KW-1185">Reference proteome</keyword>
<feature type="compositionally biased region" description="Polar residues" evidence="1">
    <location>
        <begin position="235"/>
        <end position="261"/>
    </location>
</feature>
<dbReference type="PANTHER" id="PTHR21685:SF2">
    <property type="match status" value="1"/>
</dbReference>
<dbReference type="EnsemblMetazoa" id="CapteT221857">
    <property type="protein sequence ID" value="CapteP221857"/>
    <property type="gene ID" value="CapteG221857"/>
</dbReference>
<feature type="compositionally biased region" description="Polar residues" evidence="1">
    <location>
        <begin position="884"/>
        <end position="894"/>
    </location>
</feature>
<dbReference type="AlphaFoldDB" id="R7VBQ5"/>
<feature type="compositionally biased region" description="Low complexity" evidence="1">
    <location>
        <begin position="826"/>
        <end position="846"/>
    </location>
</feature>
<evidence type="ECO:0000313" key="4">
    <source>
        <dbReference type="Proteomes" id="UP000014760"/>
    </source>
</evidence>
<feature type="region of interest" description="Disordered" evidence="1">
    <location>
        <begin position="1"/>
        <end position="33"/>
    </location>
</feature>
<name>R7VBQ5_CAPTE</name>
<feature type="compositionally biased region" description="Polar residues" evidence="1">
    <location>
        <begin position="543"/>
        <end position="557"/>
    </location>
</feature>
<feature type="compositionally biased region" description="Basic and acidic residues" evidence="1">
    <location>
        <begin position="15"/>
        <end position="33"/>
    </location>
</feature>
<dbReference type="OMA" id="ENFRQPK"/>
<feature type="compositionally biased region" description="Polar residues" evidence="1">
    <location>
        <begin position="387"/>
        <end position="397"/>
    </location>
</feature>
<feature type="compositionally biased region" description="Basic and acidic residues" evidence="1">
    <location>
        <begin position="600"/>
        <end position="613"/>
    </location>
</feature>
<proteinExistence type="predicted"/>
<feature type="region of interest" description="Disordered" evidence="1">
    <location>
        <begin position="792"/>
        <end position="894"/>
    </location>
</feature>
<dbReference type="EMBL" id="AMQN01004337">
    <property type="status" value="NOT_ANNOTATED_CDS"/>
    <property type="molecule type" value="Genomic_DNA"/>
</dbReference>
<feature type="compositionally biased region" description="Low complexity" evidence="1">
    <location>
        <begin position="159"/>
        <end position="174"/>
    </location>
</feature>
<accession>R7VBQ5</accession>
<feature type="compositionally biased region" description="Low complexity" evidence="1">
    <location>
        <begin position="432"/>
        <end position="446"/>
    </location>
</feature>
<gene>
    <name evidence="2" type="ORF">CAPTEDRAFT_221857</name>
</gene>
<evidence type="ECO:0000313" key="3">
    <source>
        <dbReference type="EnsemblMetazoa" id="CapteP221857"/>
    </source>
</evidence>